<organism evidence="11 12">
    <name type="scientific">Aureimonas glaciei</name>
    <dbReference type="NCBI Taxonomy" id="1776957"/>
    <lineage>
        <taxon>Bacteria</taxon>
        <taxon>Pseudomonadati</taxon>
        <taxon>Pseudomonadota</taxon>
        <taxon>Alphaproteobacteria</taxon>
        <taxon>Hyphomicrobiales</taxon>
        <taxon>Aurantimonadaceae</taxon>
        <taxon>Aureimonas</taxon>
    </lineage>
</organism>
<keyword evidence="2 9" id="KW-0813">Transport</keyword>
<evidence type="ECO:0000256" key="4">
    <source>
        <dbReference type="ARBA" id="ARBA00022519"/>
    </source>
</evidence>
<gene>
    <name evidence="11" type="ORF">GCM10011335_20450</name>
</gene>
<keyword evidence="12" id="KW-1185">Reference proteome</keyword>
<comment type="function">
    <text evidence="9">Part of the tripartite ATP-independent periplasmic (TRAP) transport system.</text>
</comment>
<dbReference type="GO" id="GO:0015740">
    <property type="term" value="P:C4-dicarboxylate transport"/>
    <property type="evidence" value="ECO:0007669"/>
    <property type="project" value="TreeGrafter"/>
</dbReference>
<keyword evidence="7 9" id="KW-0472">Membrane</keyword>
<evidence type="ECO:0000256" key="9">
    <source>
        <dbReference type="RuleBase" id="RU369079"/>
    </source>
</evidence>
<feature type="transmembrane region" description="Helical" evidence="9">
    <location>
        <begin position="88"/>
        <end position="111"/>
    </location>
</feature>
<evidence type="ECO:0000256" key="7">
    <source>
        <dbReference type="ARBA" id="ARBA00023136"/>
    </source>
</evidence>
<evidence type="ECO:0000256" key="6">
    <source>
        <dbReference type="ARBA" id="ARBA00022989"/>
    </source>
</evidence>
<dbReference type="InterPro" id="IPR007387">
    <property type="entry name" value="TRAP_DctQ"/>
</dbReference>
<comment type="caution">
    <text evidence="11">The sequence shown here is derived from an EMBL/GenBank/DDBJ whole genome shotgun (WGS) entry which is preliminary data.</text>
</comment>
<sequence>MRLYIAIVSALSRILAVIAMFALLAAVLVVSDMVFERYALGRSTAWQTEFTTYAIVAATFLGAPWVLIERGHVNVDLLQISVRPRLRVVLEASAGLASLLFVALLAYAGWLHFHEALSNGWTSDTVTATPLWIPLLPMPVGTGVLALQYIAELMRLFSETPSERATRQAPFADTTKAARP</sequence>
<dbReference type="GO" id="GO:0005886">
    <property type="term" value="C:plasma membrane"/>
    <property type="evidence" value="ECO:0007669"/>
    <property type="project" value="UniProtKB-SubCell"/>
</dbReference>
<comment type="subcellular location">
    <subcellularLocation>
        <location evidence="1 9">Cell inner membrane</location>
        <topology evidence="1 9">Multi-pass membrane protein</topology>
    </subcellularLocation>
</comment>
<feature type="transmembrane region" description="Helical" evidence="9">
    <location>
        <begin position="50"/>
        <end position="68"/>
    </location>
</feature>
<evidence type="ECO:0000256" key="1">
    <source>
        <dbReference type="ARBA" id="ARBA00004429"/>
    </source>
</evidence>
<protein>
    <recommendedName>
        <fullName evidence="9">TRAP transporter small permease protein</fullName>
    </recommendedName>
</protein>
<reference evidence="11" key="2">
    <citation type="submission" date="2020-09" db="EMBL/GenBank/DDBJ databases">
        <authorList>
            <person name="Sun Q."/>
            <person name="Zhou Y."/>
        </authorList>
    </citation>
    <scope>NUCLEOTIDE SEQUENCE</scope>
    <source>
        <strain evidence="11">CGMCC 1.15493</strain>
    </source>
</reference>
<evidence type="ECO:0000313" key="11">
    <source>
        <dbReference type="EMBL" id="GGD17483.1"/>
    </source>
</evidence>
<evidence type="ECO:0000256" key="5">
    <source>
        <dbReference type="ARBA" id="ARBA00022692"/>
    </source>
</evidence>
<reference evidence="11" key="1">
    <citation type="journal article" date="2014" name="Int. J. Syst. Evol. Microbiol.">
        <title>Complete genome sequence of Corynebacterium casei LMG S-19264T (=DSM 44701T), isolated from a smear-ripened cheese.</title>
        <authorList>
            <consortium name="US DOE Joint Genome Institute (JGI-PGF)"/>
            <person name="Walter F."/>
            <person name="Albersmeier A."/>
            <person name="Kalinowski J."/>
            <person name="Ruckert C."/>
        </authorList>
    </citation>
    <scope>NUCLEOTIDE SEQUENCE</scope>
    <source>
        <strain evidence="11">CGMCC 1.15493</strain>
    </source>
</reference>
<keyword evidence="6 9" id="KW-1133">Transmembrane helix</keyword>
<name>A0A916XXH5_9HYPH</name>
<evidence type="ECO:0000259" key="10">
    <source>
        <dbReference type="Pfam" id="PF04290"/>
    </source>
</evidence>
<dbReference type="InterPro" id="IPR055348">
    <property type="entry name" value="DctQ"/>
</dbReference>
<keyword evidence="3" id="KW-1003">Cell membrane</keyword>
<dbReference type="Pfam" id="PF04290">
    <property type="entry name" value="DctQ"/>
    <property type="match status" value="1"/>
</dbReference>
<keyword evidence="5 9" id="KW-0812">Transmembrane</keyword>
<dbReference type="Proteomes" id="UP000613160">
    <property type="component" value="Unassembled WGS sequence"/>
</dbReference>
<comment type="subunit">
    <text evidence="9">The complex comprises the extracytoplasmic solute receptor protein and the two transmembrane proteins.</text>
</comment>
<proteinExistence type="inferred from homology"/>
<evidence type="ECO:0000256" key="3">
    <source>
        <dbReference type="ARBA" id="ARBA00022475"/>
    </source>
</evidence>
<evidence type="ECO:0000313" key="12">
    <source>
        <dbReference type="Proteomes" id="UP000613160"/>
    </source>
</evidence>
<dbReference type="GO" id="GO:0022857">
    <property type="term" value="F:transmembrane transporter activity"/>
    <property type="evidence" value="ECO:0007669"/>
    <property type="project" value="UniProtKB-UniRule"/>
</dbReference>
<dbReference type="AlphaFoldDB" id="A0A916XXH5"/>
<dbReference type="PANTHER" id="PTHR35011">
    <property type="entry name" value="2,3-DIKETO-L-GULONATE TRAP TRANSPORTER SMALL PERMEASE PROTEIN YIAM"/>
    <property type="match status" value="1"/>
</dbReference>
<comment type="similarity">
    <text evidence="8 9">Belongs to the TRAP transporter small permease family.</text>
</comment>
<evidence type="ECO:0000256" key="8">
    <source>
        <dbReference type="ARBA" id="ARBA00038436"/>
    </source>
</evidence>
<dbReference type="RefSeq" id="WP_188850498.1">
    <property type="nucleotide sequence ID" value="NZ_BMJJ01000004.1"/>
</dbReference>
<dbReference type="PANTHER" id="PTHR35011:SF10">
    <property type="entry name" value="TRAP TRANSPORTER SMALL PERMEASE PROTEIN"/>
    <property type="match status" value="1"/>
</dbReference>
<feature type="transmembrane region" description="Helical" evidence="9">
    <location>
        <begin position="7"/>
        <end position="30"/>
    </location>
</feature>
<accession>A0A916XXH5</accession>
<dbReference type="EMBL" id="BMJJ01000004">
    <property type="protein sequence ID" value="GGD17483.1"/>
    <property type="molecule type" value="Genomic_DNA"/>
</dbReference>
<feature type="domain" description="Tripartite ATP-independent periplasmic transporters DctQ component" evidence="10">
    <location>
        <begin position="27"/>
        <end position="157"/>
    </location>
</feature>
<keyword evidence="4 9" id="KW-0997">Cell inner membrane</keyword>
<feature type="transmembrane region" description="Helical" evidence="9">
    <location>
        <begin position="131"/>
        <end position="151"/>
    </location>
</feature>
<evidence type="ECO:0000256" key="2">
    <source>
        <dbReference type="ARBA" id="ARBA00022448"/>
    </source>
</evidence>